<evidence type="ECO:0000313" key="8">
    <source>
        <dbReference type="Proteomes" id="UP000256304"/>
    </source>
</evidence>
<feature type="transmembrane region" description="Helical" evidence="6">
    <location>
        <begin position="152"/>
        <end position="171"/>
    </location>
</feature>
<dbReference type="GO" id="GO:0015658">
    <property type="term" value="F:branched-chain amino acid transmembrane transporter activity"/>
    <property type="evidence" value="ECO:0007669"/>
    <property type="project" value="InterPro"/>
</dbReference>
<evidence type="ECO:0000313" key="7">
    <source>
        <dbReference type="EMBL" id="REE66491.1"/>
    </source>
</evidence>
<comment type="subcellular location">
    <subcellularLocation>
        <location evidence="1">Cell membrane</location>
        <topology evidence="1">Multi-pass membrane protein</topology>
    </subcellularLocation>
</comment>
<feature type="transmembrane region" description="Helical" evidence="6">
    <location>
        <begin position="325"/>
        <end position="348"/>
    </location>
</feature>
<dbReference type="Pfam" id="PF02653">
    <property type="entry name" value="BPD_transp_2"/>
    <property type="match status" value="1"/>
</dbReference>
<feature type="transmembrane region" description="Helical" evidence="6">
    <location>
        <begin position="21"/>
        <end position="40"/>
    </location>
</feature>
<evidence type="ECO:0000256" key="3">
    <source>
        <dbReference type="ARBA" id="ARBA00022692"/>
    </source>
</evidence>
<keyword evidence="4 6" id="KW-1133">Transmembrane helix</keyword>
<dbReference type="PANTHER" id="PTHR30482">
    <property type="entry name" value="HIGH-AFFINITY BRANCHED-CHAIN AMINO ACID TRANSPORT SYSTEM PERMEASE"/>
    <property type="match status" value="1"/>
</dbReference>
<comment type="caution">
    <text evidence="7">The sequence shown here is derived from an EMBL/GenBank/DDBJ whole genome shotgun (WGS) entry which is preliminary data.</text>
</comment>
<dbReference type="PANTHER" id="PTHR30482:SF4">
    <property type="entry name" value="SLR1201 PROTEIN"/>
    <property type="match status" value="1"/>
</dbReference>
<organism evidence="7 8">
    <name type="scientific">Paenibacillus taihuensis</name>
    <dbReference type="NCBI Taxonomy" id="1156355"/>
    <lineage>
        <taxon>Bacteria</taxon>
        <taxon>Bacillati</taxon>
        <taxon>Bacillota</taxon>
        <taxon>Bacilli</taxon>
        <taxon>Bacillales</taxon>
        <taxon>Paenibacillaceae</taxon>
        <taxon>Paenibacillus</taxon>
    </lineage>
</organism>
<keyword evidence="2" id="KW-1003">Cell membrane</keyword>
<dbReference type="InterPro" id="IPR043428">
    <property type="entry name" value="LivM-like"/>
</dbReference>
<protein>
    <submittedName>
        <fullName evidence="7">Urea transport system permease protein</fullName>
    </submittedName>
</protein>
<dbReference type="EMBL" id="QTTN01000050">
    <property type="protein sequence ID" value="REE66491.1"/>
    <property type="molecule type" value="Genomic_DNA"/>
</dbReference>
<name>A0A3D9QTA6_9BACL</name>
<reference evidence="7 8" key="1">
    <citation type="submission" date="2018-08" db="EMBL/GenBank/DDBJ databases">
        <title>Genomic Encyclopedia of Type Strains, Phase III (KMG-III): the genomes of soil and plant-associated and newly described type strains.</title>
        <authorList>
            <person name="Whitman W."/>
        </authorList>
    </citation>
    <scope>NUCLEOTIDE SEQUENCE [LARGE SCALE GENOMIC DNA]</scope>
    <source>
        <strain evidence="7 8">CGMCC 1.10966</strain>
    </source>
</reference>
<keyword evidence="8" id="KW-1185">Reference proteome</keyword>
<evidence type="ECO:0000256" key="5">
    <source>
        <dbReference type="ARBA" id="ARBA00023136"/>
    </source>
</evidence>
<dbReference type="NCBIfam" id="TIGR03408">
    <property type="entry name" value="urea_trans_UrtC"/>
    <property type="match status" value="1"/>
</dbReference>
<dbReference type="InterPro" id="IPR017778">
    <property type="entry name" value="ABC_transptr_urea_perm_UrtC"/>
</dbReference>
<keyword evidence="5 6" id="KW-0472">Membrane</keyword>
<gene>
    <name evidence="7" type="ORF">A8990_15013</name>
</gene>
<evidence type="ECO:0000256" key="1">
    <source>
        <dbReference type="ARBA" id="ARBA00004651"/>
    </source>
</evidence>
<feature type="transmembrane region" description="Helical" evidence="6">
    <location>
        <begin position="201"/>
        <end position="221"/>
    </location>
</feature>
<evidence type="ECO:0000256" key="6">
    <source>
        <dbReference type="SAM" id="Phobius"/>
    </source>
</evidence>
<evidence type="ECO:0000256" key="4">
    <source>
        <dbReference type="ARBA" id="ARBA00022989"/>
    </source>
</evidence>
<dbReference type="InterPro" id="IPR001851">
    <property type="entry name" value="ABC_transp_permease"/>
</dbReference>
<feature type="transmembrane region" description="Helical" evidence="6">
    <location>
        <begin position="122"/>
        <end position="145"/>
    </location>
</feature>
<evidence type="ECO:0000256" key="2">
    <source>
        <dbReference type="ARBA" id="ARBA00022475"/>
    </source>
</evidence>
<dbReference type="AlphaFoldDB" id="A0A3D9QTA6"/>
<sequence length="374" mass="40330">MRSSAKGGVGMQLRTWTSRRLWLLAVYAASAAVLFCAPLMLSDFRLNLLAKFLAYAIVALGLDLIWGYTGILSLGHGVFFGLGGYAMAMYLKLAASGGRLPDFMDWSGLTVLPWFWKPFESIGFAIAAGILLPALLALILGYVTFRNRIRGVYFTILTQALVIITTTLFVGQQAYTGGTNGVTGYSKLFGYSLASPETKRWLYFVTVGVLIGAFLLCRFLVKSRFGKVLRAIRDGENRVRFIGYNPAIYQMVAFAISAGLAGLAGMLFVLHVGIISPSMMGIVPSIEMVLWVAIGGRGTLGGAVLGAVLLNSAKSTFSESYPDMWTLFLGALFVVVVVFLPKGAAGLIGQLRGIGRRKGRESDERTSGVRNPAV</sequence>
<proteinExistence type="predicted"/>
<accession>A0A3D9QTA6</accession>
<feature type="transmembrane region" description="Helical" evidence="6">
    <location>
        <begin position="52"/>
        <end position="71"/>
    </location>
</feature>
<dbReference type="CDD" id="cd06581">
    <property type="entry name" value="TM_PBP1_LivM_like"/>
    <property type="match status" value="1"/>
</dbReference>
<dbReference type="Proteomes" id="UP000256304">
    <property type="component" value="Unassembled WGS sequence"/>
</dbReference>
<feature type="transmembrane region" description="Helical" evidence="6">
    <location>
        <begin position="290"/>
        <end position="313"/>
    </location>
</feature>
<feature type="transmembrane region" description="Helical" evidence="6">
    <location>
        <begin position="78"/>
        <end position="95"/>
    </location>
</feature>
<keyword evidence="3 6" id="KW-0812">Transmembrane</keyword>
<dbReference type="GO" id="GO:0005886">
    <property type="term" value="C:plasma membrane"/>
    <property type="evidence" value="ECO:0007669"/>
    <property type="project" value="UniProtKB-SubCell"/>
</dbReference>